<dbReference type="EMBL" id="LVVM01004879">
    <property type="protein sequence ID" value="OJA11903.1"/>
    <property type="molecule type" value="Genomic_DNA"/>
</dbReference>
<reference evidence="1 2" key="1">
    <citation type="submission" date="2016-03" db="EMBL/GenBank/DDBJ databases">
        <title>Comparative genomics of the ectomycorrhizal sister species Rhizopogon vinicolor and Rhizopogon vesiculosus (Basidiomycota: Boletales) reveals a divergence of the mating type B locus.</title>
        <authorList>
            <person name="Mujic A.B."/>
            <person name="Kuo A."/>
            <person name="Tritt A."/>
            <person name="Lipzen A."/>
            <person name="Chen C."/>
            <person name="Johnson J."/>
            <person name="Sharma A."/>
            <person name="Barry K."/>
            <person name="Grigoriev I.V."/>
            <person name="Spatafora J.W."/>
        </authorList>
    </citation>
    <scope>NUCLEOTIDE SEQUENCE [LARGE SCALE GENOMIC DNA]</scope>
    <source>
        <strain evidence="1 2">AM-OR11-056</strain>
    </source>
</reference>
<sequence length="35" mass="3713">MLARVKARKAGHTNRGDVAGSVHLLTTFSTGITVF</sequence>
<gene>
    <name evidence="1" type="ORF">AZE42_07641</name>
</gene>
<keyword evidence="2" id="KW-1185">Reference proteome</keyword>
<proteinExistence type="predicted"/>
<dbReference type="Proteomes" id="UP000183567">
    <property type="component" value="Unassembled WGS sequence"/>
</dbReference>
<comment type="caution">
    <text evidence="1">The sequence shown here is derived from an EMBL/GenBank/DDBJ whole genome shotgun (WGS) entry which is preliminary data.</text>
</comment>
<evidence type="ECO:0000313" key="2">
    <source>
        <dbReference type="Proteomes" id="UP000183567"/>
    </source>
</evidence>
<evidence type="ECO:0000313" key="1">
    <source>
        <dbReference type="EMBL" id="OJA11903.1"/>
    </source>
</evidence>
<name>A0A1J8PTT7_9AGAM</name>
<dbReference type="AlphaFoldDB" id="A0A1J8PTT7"/>
<protein>
    <submittedName>
        <fullName evidence="1">Uncharacterized protein</fullName>
    </submittedName>
</protein>
<accession>A0A1J8PTT7</accession>
<organism evidence="1 2">
    <name type="scientific">Rhizopogon vesiculosus</name>
    <dbReference type="NCBI Taxonomy" id="180088"/>
    <lineage>
        <taxon>Eukaryota</taxon>
        <taxon>Fungi</taxon>
        <taxon>Dikarya</taxon>
        <taxon>Basidiomycota</taxon>
        <taxon>Agaricomycotina</taxon>
        <taxon>Agaricomycetes</taxon>
        <taxon>Agaricomycetidae</taxon>
        <taxon>Boletales</taxon>
        <taxon>Suillineae</taxon>
        <taxon>Rhizopogonaceae</taxon>
        <taxon>Rhizopogon</taxon>
    </lineage>
</organism>